<dbReference type="PANTHER" id="PTHR31431">
    <property type="entry name" value="NUCLEOPORIN NUP188 HOMOLOG"/>
    <property type="match status" value="1"/>
</dbReference>
<dbReference type="Pfam" id="PF10487">
    <property type="entry name" value="Nup188_N"/>
    <property type="match status" value="1"/>
</dbReference>
<feature type="domain" description="Nucleoporin Nup188 N-terminal subdomain III" evidence="11">
    <location>
        <begin position="522"/>
        <end position="960"/>
    </location>
</feature>
<evidence type="ECO:0000256" key="2">
    <source>
        <dbReference type="ARBA" id="ARBA00022448"/>
    </source>
</evidence>
<keyword evidence="2" id="KW-0813">Transport</keyword>
<evidence type="ECO:0000259" key="10">
    <source>
        <dbReference type="Pfam" id="PF10487"/>
    </source>
</evidence>
<accession>A0AAD4PKY3</accession>
<sequence length="1915" mass="220141">MAVYCKSLSFRYDWKRLWQMVSGIHYETPQDTVKEELLNVSNELQAGVLQFKPKSASNLQLEELLKEKKQEKLLPFTERLQELLNLESAQCWEILCYYLTKEYRGSASLLTQLISTETNMAKLLEDIRHYYSLERMIVLKIVKNLLVFYKVANHPYHNEYKQVVEKITLPRLLDSYLNQLDSLINELPPRKLLAGECFYSPEKLTSWSERNAREINEVLHILLLLTEHIALDFCHIKRLFATIKQHSFGRIQNYLDESNAYHQELIKNLTYSELVLLLKCLSFDHPKQNAQLVEKIIEELHVEIANMHHRPEHGPLLLVWMLLRLRGTNDADDAPSLLRCRQLAKRAVELKCFVQMHTIVTHAMFADDSLLSRIVRKTIYNQLCYLCELFDGDGSCARYEGIYELLCELLSWPQLAKEFCNCEDGVRSLYNTLLENFPLEFVNLAKLAQALTKAGQGSYIKNQLESLPMLALLYDERQQKLNELGSDEYELTNAVQPFPRIDYTLPVGTTCTAVQHASGFYMHFRCNVNFFNALHHEINCLLRDKAQLHGDFDSNERILRVEAGLKYLVLTVQRTKTIDGISAEMVHPTEMCVDLLSKFKSVPCPPDGLLSSCLNVCTALLPLVDEEIFRRVSNLDILPTISNGSLQDYKLYASASYFESRFLGSVIDNVEKKQERYEFLMAYLCFLRTYTKLKRKRYLQVELPGLIFLLRDVFPHLHTWHFKSQTEKNKIYFEVLSFICDLFDILGNNAEKNCVESKLLLNVCVYSLLNLDNGLILLRYCALVDLHLNTLNSFYFICRFVGVGNAFVQYTMELETNWMQQQPYGLMMLVRLSMRILMQVLCLKSHVYSSDSLSPLEALIYTQPKQRDTLRIIPTVCSYMSNIFDRWLPIASCRLLKRIALEFNMSLLACLDMEADQIRLTFMQKLPDELESDSVKIAILELVDACIAKQPGVTEAFFKVNYGHDRRSFFGKECTPSIGDSIVTYMKEFLDALEAEPLTIQQMLPSKIMNILHSLWKHNLQMLVDELLKKPHFWTKLCSPLFTEPTAQPQVRVYTQLMNIVAIEAYSMGSKQNDELRDVLKKFFDRDCFQKWLNYVFDMPKVPAAAQNKNDDLPDWICCLQSFKDLIIILLKKQPNFITIPDAQFKQLAQKCLSVLVDRAEYLEDMRPFIMLAELYIFLILRFKHAYTSNSEEEQKLMEQLLQLMSRICSCYEDLHVRAKEACLAIITKCAHLYTNLLVRDSSIALRFLNSVVSIICTELQNMEKSVNLDQQSQIHSPPHECNGKASTNSLILCLNLLKAVATIFNNDGPGNWDLPFVSVRLFQRLLRCVSYTLPLHRNRVLTVQLLDVLIVFAKSNCSVEFLHCDVGEHLWLKMLPPRELLQSRYEFNKTTTDMWTMEEWWPIYARGIELVNIIFDNHKKCFLQDALQFVGIHEVYLVDSLLLGKQSLEPAAMQLIKASISLVASLTEHHKEWTQDHSASLYNLMSAVQSLMCHATSMFHQQRNLKCLLAGRRSQLEILRNTESLIIDDDIINACNDLTDIIIYCVKALLKFSPDLLYLLCSNIYEPHKWQPLLDVKFGAPKLSEGNVTLTFGMVLNMVSIYVKALNMQNHGFNEVPLNVLPTLGDSDVTSNVSTNNSLTGDTSRGQRSFTKSLSVNSIASAACPSSELLANLDGQLCLVALEHLLMLVASQSIYVIRSLDLEPRWKQIVRRDISSELLSFHEFVRRRVIVDYRDSRCQWVRRKHGLLKLKHAEVVSPAPSQRTATDVVRRSSSTTNELRVNVVRRLHLQQQQHAPQPSESNFEVTQMLSPIAAPYSAAAGHNMEASTPQAVMELGATPRGPLENRKRYLAQHQSLEDGEPLLIELQYFAPTTSTGYNELSQVQLVEEDYLQLMSALFGVIPQSEPARESSSAV</sequence>
<name>A0AAD4PKY3_9MUSC</name>
<dbReference type="Pfam" id="PF21093">
    <property type="entry name" value="Nup188_N-subdom_III"/>
    <property type="match status" value="1"/>
</dbReference>
<evidence type="ECO:0000313" key="12">
    <source>
        <dbReference type="EMBL" id="KAH8372170.1"/>
    </source>
</evidence>
<evidence type="ECO:0000256" key="5">
    <source>
        <dbReference type="ARBA" id="ARBA00023010"/>
    </source>
</evidence>
<keyword evidence="4" id="KW-0653">Protein transport</keyword>
<gene>
    <name evidence="12" type="ORF">KR093_010385</name>
</gene>
<comment type="similarity">
    <text evidence="8">Belongs to the Nup188 family.</text>
</comment>
<evidence type="ECO:0000256" key="6">
    <source>
        <dbReference type="ARBA" id="ARBA00023132"/>
    </source>
</evidence>
<dbReference type="GO" id="GO:0006606">
    <property type="term" value="P:protein import into nucleus"/>
    <property type="evidence" value="ECO:0007669"/>
    <property type="project" value="TreeGrafter"/>
</dbReference>
<evidence type="ECO:0000256" key="9">
    <source>
        <dbReference type="ARBA" id="ARBA00040174"/>
    </source>
</evidence>
<dbReference type="GO" id="GO:0051028">
    <property type="term" value="P:mRNA transport"/>
    <property type="evidence" value="ECO:0007669"/>
    <property type="project" value="UniProtKB-KW"/>
</dbReference>
<dbReference type="InterPro" id="IPR018864">
    <property type="entry name" value="Nucleoporin_Nup188_N"/>
</dbReference>
<comment type="caution">
    <text evidence="12">The sequence shown here is derived from an EMBL/GenBank/DDBJ whole genome shotgun (WGS) entry which is preliminary data.</text>
</comment>
<evidence type="ECO:0000256" key="7">
    <source>
        <dbReference type="ARBA" id="ARBA00023242"/>
    </source>
</evidence>
<reference evidence="12" key="1">
    <citation type="journal article" date="2021" name="Mol. Ecol. Resour.">
        <title>Phylogenomic analyses of the genus Drosophila reveals genomic signals of climate adaptation.</title>
        <authorList>
            <person name="Li F."/>
            <person name="Rane R.V."/>
            <person name="Luria V."/>
            <person name="Xiong Z."/>
            <person name="Chen J."/>
            <person name="Li Z."/>
            <person name="Catullo R.A."/>
            <person name="Griffin P.C."/>
            <person name="Schiffer M."/>
            <person name="Pearce S."/>
            <person name="Lee S.F."/>
            <person name="McElroy K."/>
            <person name="Stocker A."/>
            <person name="Shirriffs J."/>
            <person name="Cockerell F."/>
            <person name="Coppin C."/>
            <person name="Sgro C.M."/>
            <person name="Karger A."/>
            <person name="Cain J.W."/>
            <person name="Weber J.A."/>
            <person name="Santpere G."/>
            <person name="Kirschner M.W."/>
            <person name="Hoffmann A.A."/>
            <person name="Oakeshott J.G."/>
            <person name="Zhang G."/>
        </authorList>
    </citation>
    <scope>NUCLEOTIDE SEQUENCE</scope>
    <source>
        <strain evidence="12">BGI-SZ-2011g</strain>
    </source>
</reference>
<protein>
    <recommendedName>
        <fullName evidence="9">Nucleoporin NUP188</fullName>
    </recommendedName>
</protein>
<proteinExistence type="inferred from homology"/>
<keyword evidence="6" id="KW-0906">Nuclear pore complex</keyword>
<dbReference type="GO" id="GO:0017056">
    <property type="term" value="F:structural constituent of nuclear pore"/>
    <property type="evidence" value="ECO:0007669"/>
    <property type="project" value="InterPro"/>
</dbReference>
<dbReference type="Proteomes" id="UP001200034">
    <property type="component" value="Unassembled WGS sequence"/>
</dbReference>
<dbReference type="InterPro" id="IPR044840">
    <property type="entry name" value="Nup188"/>
</dbReference>
<dbReference type="InterPro" id="IPR048883">
    <property type="entry name" value="Nup188_N-subdom_III"/>
</dbReference>
<dbReference type="GO" id="GO:0006405">
    <property type="term" value="P:RNA export from nucleus"/>
    <property type="evidence" value="ECO:0007669"/>
    <property type="project" value="TreeGrafter"/>
</dbReference>
<feature type="domain" description="Nucleoporin Nup188 N-terminal" evidence="10">
    <location>
        <begin position="33"/>
        <end position="456"/>
    </location>
</feature>
<dbReference type="PANTHER" id="PTHR31431:SF1">
    <property type="entry name" value="NUCLEOPORIN NUP188"/>
    <property type="match status" value="1"/>
</dbReference>
<comment type="subcellular location">
    <subcellularLocation>
        <location evidence="1">Nucleus</location>
        <location evidence="1">Nuclear pore complex</location>
    </subcellularLocation>
</comment>
<evidence type="ECO:0000256" key="4">
    <source>
        <dbReference type="ARBA" id="ARBA00022927"/>
    </source>
</evidence>
<evidence type="ECO:0000313" key="13">
    <source>
        <dbReference type="Proteomes" id="UP001200034"/>
    </source>
</evidence>
<keyword evidence="13" id="KW-1185">Reference proteome</keyword>
<evidence type="ECO:0000256" key="3">
    <source>
        <dbReference type="ARBA" id="ARBA00022816"/>
    </source>
</evidence>
<keyword evidence="3" id="KW-0509">mRNA transport</keyword>
<evidence type="ECO:0000256" key="1">
    <source>
        <dbReference type="ARBA" id="ARBA00004567"/>
    </source>
</evidence>
<dbReference type="EMBL" id="JAJJHW010002585">
    <property type="protein sequence ID" value="KAH8372170.1"/>
    <property type="molecule type" value="Genomic_DNA"/>
</dbReference>
<keyword evidence="7" id="KW-0539">Nucleus</keyword>
<keyword evidence="5" id="KW-0811">Translocation</keyword>
<organism evidence="12 13">
    <name type="scientific">Drosophila rubida</name>
    <dbReference type="NCBI Taxonomy" id="30044"/>
    <lineage>
        <taxon>Eukaryota</taxon>
        <taxon>Metazoa</taxon>
        <taxon>Ecdysozoa</taxon>
        <taxon>Arthropoda</taxon>
        <taxon>Hexapoda</taxon>
        <taxon>Insecta</taxon>
        <taxon>Pterygota</taxon>
        <taxon>Neoptera</taxon>
        <taxon>Endopterygota</taxon>
        <taxon>Diptera</taxon>
        <taxon>Brachycera</taxon>
        <taxon>Muscomorpha</taxon>
        <taxon>Ephydroidea</taxon>
        <taxon>Drosophilidae</taxon>
        <taxon>Drosophila</taxon>
    </lineage>
</organism>
<evidence type="ECO:0000259" key="11">
    <source>
        <dbReference type="Pfam" id="PF21093"/>
    </source>
</evidence>
<dbReference type="GO" id="GO:0044611">
    <property type="term" value="C:nuclear pore inner ring"/>
    <property type="evidence" value="ECO:0007669"/>
    <property type="project" value="TreeGrafter"/>
</dbReference>
<evidence type="ECO:0000256" key="8">
    <source>
        <dbReference type="ARBA" id="ARBA00038387"/>
    </source>
</evidence>